<gene>
    <name evidence="3" type="ORF">IAA61_02325</name>
</gene>
<feature type="domain" description="Conserved hypothetical protein CHP02679 N terminus" evidence="2">
    <location>
        <begin position="31"/>
        <end position="231"/>
    </location>
</feature>
<dbReference type="Pfam" id="PF11796">
    <property type="entry name" value="DUF3323"/>
    <property type="match status" value="1"/>
</dbReference>
<sequence>MTALEYFRSERGFDRFLELCRKKYISLSHIGGKVRLDAPDKNERAALGGLLGRDIDAKYAELKLSDIDAALRNSRFGIGLEELLKEYFGDIVTKRTRDERDGAAREDLRARILNKYSDERIHSWLEDALSGNSLEQRRREDAAQLERDIDTVCRCLENLGPPQILPVFAAKICGDPHALDPGTPCGTLLTGALEHLSGSPRAASAAARSSLFESYGLYSDSVSSFVYCKNINLYLNDGTPHPAFEAFKRLNEPYTLNIGNLIGISRAGTDLKRVYITENPSVFTALSSDSSAPLICTAGQPKSACMLLLRMLSGTRMLYSGDFDVGGFRIADRLLSEFDADMEPWHYTAEDYLRSVSKVKLNGVIKTVTPSLIPAAELANKHGFAGYQENIIDLLKKDVSR</sequence>
<accession>A0A9D1MA52</accession>
<dbReference type="AlphaFoldDB" id="A0A9D1MA52"/>
<evidence type="ECO:0000259" key="2">
    <source>
        <dbReference type="Pfam" id="PF11796"/>
    </source>
</evidence>
<dbReference type="EMBL" id="DVNB01000024">
    <property type="protein sequence ID" value="HIU56635.1"/>
    <property type="molecule type" value="Genomic_DNA"/>
</dbReference>
<dbReference type="InterPro" id="IPR013495">
    <property type="entry name" value="CHP02679"/>
</dbReference>
<evidence type="ECO:0000313" key="3">
    <source>
        <dbReference type="EMBL" id="HIU56635.1"/>
    </source>
</evidence>
<organism evidence="3 4">
    <name type="scientific">Candidatus Ornithomonoglobus merdipullorum</name>
    <dbReference type="NCBI Taxonomy" id="2840895"/>
    <lineage>
        <taxon>Bacteria</taxon>
        <taxon>Bacillati</taxon>
        <taxon>Bacillota</taxon>
        <taxon>Clostridia</taxon>
        <taxon>Candidatus Ornithomonoglobus</taxon>
    </lineage>
</organism>
<protein>
    <submittedName>
        <fullName evidence="3">TIGR02679 family protein</fullName>
    </submittedName>
</protein>
<name>A0A9D1MA52_9FIRM</name>
<reference evidence="3" key="1">
    <citation type="submission" date="2020-10" db="EMBL/GenBank/DDBJ databases">
        <authorList>
            <person name="Gilroy R."/>
        </authorList>
    </citation>
    <scope>NUCLEOTIDE SEQUENCE</scope>
    <source>
        <strain evidence="3">USAMLcec3-3695</strain>
    </source>
</reference>
<dbReference type="InterPro" id="IPR024466">
    <property type="entry name" value="CHP02679_N"/>
</dbReference>
<dbReference type="Proteomes" id="UP000824109">
    <property type="component" value="Unassembled WGS sequence"/>
</dbReference>
<comment type="caution">
    <text evidence="3">The sequence shown here is derived from an EMBL/GenBank/DDBJ whole genome shotgun (WGS) entry which is preliminary data.</text>
</comment>
<dbReference type="InterPro" id="IPR024465">
    <property type="entry name" value="DUF2399"/>
</dbReference>
<dbReference type="NCBIfam" id="TIGR02679">
    <property type="entry name" value="TIGR02679 family protein"/>
    <property type="match status" value="1"/>
</dbReference>
<reference evidence="3" key="2">
    <citation type="journal article" date="2021" name="PeerJ">
        <title>Extensive microbial diversity within the chicken gut microbiome revealed by metagenomics and culture.</title>
        <authorList>
            <person name="Gilroy R."/>
            <person name="Ravi A."/>
            <person name="Getino M."/>
            <person name="Pursley I."/>
            <person name="Horton D.L."/>
            <person name="Alikhan N.F."/>
            <person name="Baker D."/>
            <person name="Gharbi K."/>
            <person name="Hall N."/>
            <person name="Watson M."/>
            <person name="Adriaenssens E.M."/>
            <person name="Foster-Nyarko E."/>
            <person name="Jarju S."/>
            <person name="Secka A."/>
            <person name="Antonio M."/>
            <person name="Oren A."/>
            <person name="Chaudhuri R.R."/>
            <person name="La Ragione R."/>
            <person name="Hildebrand F."/>
            <person name="Pallen M.J."/>
        </authorList>
    </citation>
    <scope>NUCLEOTIDE SEQUENCE</scope>
    <source>
        <strain evidence="3">USAMLcec3-3695</strain>
    </source>
</reference>
<dbReference type="Pfam" id="PF09664">
    <property type="entry name" value="DUF2399"/>
    <property type="match status" value="1"/>
</dbReference>
<feature type="domain" description="DUF2399" evidence="1">
    <location>
        <begin position="256"/>
        <end position="399"/>
    </location>
</feature>
<evidence type="ECO:0000259" key="1">
    <source>
        <dbReference type="Pfam" id="PF09664"/>
    </source>
</evidence>
<evidence type="ECO:0000313" key="4">
    <source>
        <dbReference type="Proteomes" id="UP000824109"/>
    </source>
</evidence>
<proteinExistence type="predicted"/>